<dbReference type="Pfam" id="PF01055">
    <property type="entry name" value="Glyco_hydro_31_2nd"/>
    <property type="match status" value="1"/>
</dbReference>
<comment type="similarity">
    <text evidence="4 17">Belongs to the glycosyl hydrolase 31 family.</text>
</comment>
<evidence type="ECO:0000256" key="14">
    <source>
        <dbReference type="ARBA" id="ARBA00023316"/>
    </source>
</evidence>
<evidence type="ECO:0000313" key="23">
    <source>
        <dbReference type="Proteomes" id="UP001172673"/>
    </source>
</evidence>
<dbReference type="SUPFAM" id="SSF51011">
    <property type="entry name" value="Glycosyl hydrolase domain"/>
    <property type="match status" value="1"/>
</dbReference>
<organism evidence="22 23">
    <name type="scientific">Cladophialophora chaetospira</name>
    <dbReference type="NCBI Taxonomy" id="386627"/>
    <lineage>
        <taxon>Eukaryota</taxon>
        <taxon>Fungi</taxon>
        <taxon>Dikarya</taxon>
        <taxon>Ascomycota</taxon>
        <taxon>Pezizomycotina</taxon>
        <taxon>Eurotiomycetes</taxon>
        <taxon>Chaetothyriomycetidae</taxon>
        <taxon>Chaetothyriales</taxon>
        <taxon>Herpotrichiellaceae</taxon>
        <taxon>Cladophialophora</taxon>
    </lineage>
</organism>
<evidence type="ECO:0000256" key="10">
    <source>
        <dbReference type="ARBA" id="ARBA00022801"/>
    </source>
</evidence>
<dbReference type="Pfam" id="PF13802">
    <property type="entry name" value="Gal_mutarotas_2"/>
    <property type="match status" value="1"/>
</dbReference>
<dbReference type="InterPro" id="IPR017853">
    <property type="entry name" value="GH"/>
</dbReference>
<dbReference type="GO" id="GO:0000272">
    <property type="term" value="P:polysaccharide catabolic process"/>
    <property type="evidence" value="ECO:0007669"/>
    <property type="project" value="UniProtKB-KW"/>
</dbReference>
<gene>
    <name evidence="22" type="ORF">H2200_008638</name>
</gene>
<dbReference type="GO" id="GO:0030246">
    <property type="term" value="F:carbohydrate binding"/>
    <property type="evidence" value="ECO:0007669"/>
    <property type="project" value="InterPro"/>
</dbReference>
<keyword evidence="8" id="KW-0964">Secreted</keyword>
<keyword evidence="15" id="KW-0624">Polysaccharide degradation</keyword>
<evidence type="ECO:0000256" key="12">
    <source>
        <dbReference type="ARBA" id="ARBA00023277"/>
    </source>
</evidence>
<keyword evidence="11" id="KW-0325">Glycoprotein</keyword>
<dbReference type="InterPro" id="IPR000322">
    <property type="entry name" value="Glyco_hydro_31_TIM"/>
</dbReference>
<comment type="subcellular location">
    <subcellularLocation>
        <location evidence="3">Secreted</location>
    </subcellularLocation>
</comment>
<dbReference type="GO" id="GO:0005576">
    <property type="term" value="C:extracellular region"/>
    <property type="evidence" value="ECO:0007669"/>
    <property type="project" value="UniProtKB-SubCell"/>
</dbReference>
<evidence type="ECO:0000256" key="9">
    <source>
        <dbReference type="ARBA" id="ARBA00022729"/>
    </source>
</evidence>
<feature type="chain" id="PRO_5041464734" description="Probable alpha/beta-glucosidase agdC" evidence="18">
    <location>
        <begin position="19"/>
        <end position="883"/>
    </location>
</feature>
<dbReference type="PANTHER" id="PTHR22762:SF67">
    <property type="entry name" value="ALPHA_BETA-GLUCOSIDASE AGDC-RELATED"/>
    <property type="match status" value="1"/>
</dbReference>
<dbReference type="CDD" id="cd14752">
    <property type="entry name" value="GH31_N"/>
    <property type="match status" value="1"/>
</dbReference>
<evidence type="ECO:0000313" key="22">
    <source>
        <dbReference type="EMBL" id="KAJ9606630.1"/>
    </source>
</evidence>
<dbReference type="EMBL" id="JAPDRK010000013">
    <property type="protein sequence ID" value="KAJ9606630.1"/>
    <property type="molecule type" value="Genomic_DNA"/>
</dbReference>
<evidence type="ECO:0000256" key="4">
    <source>
        <dbReference type="ARBA" id="ARBA00007806"/>
    </source>
</evidence>
<reference evidence="22" key="1">
    <citation type="submission" date="2022-10" db="EMBL/GenBank/DDBJ databases">
        <title>Culturing micro-colonial fungi from biological soil crusts in the Mojave desert and describing Neophaeococcomyces mojavensis, and introducing the new genera and species Taxawa tesnikishii.</title>
        <authorList>
            <person name="Kurbessoian T."/>
            <person name="Stajich J.E."/>
        </authorList>
    </citation>
    <scope>NUCLEOTIDE SEQUENCE</scope>
    <source>
        <strain evidence="22">TK_41</strain>
    </source>
</reference>
<dbReference type="InterPro" id="IPR011013">
    <property type="entry name" value="Gal_mutarotase_sf_dom"/>
</dbReference>
<keyword evidence="13 17" id="KW-0326">Glycosidase</keyword>
<dbReference type="EC" id="3.2.1.21" evidence="6"/>
<comment type="catalytic activity">
    <reaction evidence="2">
        <text>Hydrolysis of terminal, non-reducing (1-&gt;4)-linked alpha-D-glucose residues with release of alpha-D-glucose.</text>
        <dbReference type="EC" id="3.2.1.20"/>
    </reaction>
</comment>
<evidence type="ECO:0000256" key="13">
    <source>
        <dbReference type="ARBA" id="ARBA00023295"/>
    </source>
</evidence>
<evidence type="ECO:0000256" key="16">
    <source>
        <dbReference type="ARBA" id="ARBA00025512"/>
    </source>
</evidence>
<dbReference type="EC" id="3.2.1.20" evidence="5"/>
<dbReference type="Gene3D" id="3.20.20.80">
    <property type="entry name" value="Glycosidases"/>
    <property type="match status" value="1"/>
</dbReference>
<evidence type="ECO:0000256" key="8">
    <source>
        <dbReference type="ARBA" id="ARBA00022525"/>
    </source>
</evidence>
<evidence type="ECO:0000256" key="5">
    <source>
        <dbReference type="ARBA" id="ARBA00012741"/>
    </source>
</evidence>
<feature type="domain" description="Glycoside hydrolase family 31 N-terminal" evidence="20">
    <location>
        <begin position="92"/>
        <end position="214"/>
    </location>
</feature>
<evidence type="ECO:0000256" key="18">
    <source>
        <dbReference type="SAM" id="SignalP"/>
    </source>
</evidence>
<keyword evidence="14" id="KW-0961">Cell wall biogenesis/degradation</keyword>
<keyword evidence="12" id="KW-0119">Carbohydrate metabolism</keyword>
<evidence type="ECO:0000256" key="11">
    <source>
        <dbReference type="ARBA" id="ARBA00023180"/>
    </source>
</evidence>
<feature type="domain" description="Glycosyl hydrolase family 31 C-terminal" evidence="21">
    <location>
        <begin position="670"/>
        <end position="759"/>
    </location>
</feature>
<name>A0AA38X4H6_9EURO</name>
<keyword evidence="9 18" id="KW-0732">Signal</keyword>
<feature type="domain" description="Glycoside hydrolase family 31 TIM barrel" evidence="19">
    <location>
        <begin position="260"/>
        <end position="662"/>
    </location>
</feature>
<sequence>MVLINALIGLLAPALAVAQKTCPGYRASNVQQTANGLTARLNLAGPACNIYGTDLRNLTLTVEYQSASRLHVIIEDLNQTVYQVPESVLPRPEGNEGVTASTSQLVFNYTENPFTFSVSRPSGEVLFNTSGSALVFESQYLRLRTSLPAHPNIYGLGEHSDHFRLNTSNYTRTLWSRDAYGIPAGTNLYGNHPVYIDHRGANGTHGVLFVNSNGMDIKINDTAGQYLEYNTLGGVLDFYFLAGPSPIEVSQQISEVVGKPAMMAYWTFGFHQCRYGYQDVYQVAEVVHNYSAAGIPLETMWTDIDYMDARKVFTLDPQRFPLAKVRELVAYLHAHQQHYIVMVDPAVAAQNYSAFNNGNSPDIFMKRADGSNFEGVVWPGPTVFPDWFHPDAQGYWNDEFEKFFSPETGVDISGLWIDMNEAANFCNYPCSDPAAFAKAQGFPPKPPPVRKGPAISLPGFPADFQPPTKRQTIATGNKTGLPGRKLINPPYTIRNAAGSLSNKTIDTNLVHHNGLVEYDTHNLYGTMMSSTSRGALLNRRPGERPLVVTRSTFLGAGAHVGHWTGDNHADWAQYEISISDMLNFASIFQLPMVGSDVCGFGGNTTETLCARWMMLGAFQTFYRNHNELGSRPQEAYRWPLTAKAAQNAIDIRYRALDYLYTAFHAQNQTGKPVLNPLFYIYPEDAKTFAIDAQFFFGDALLVSPVLAENKTSVSIYLPKDIFYDWNAGFRPVQGNASTVNLKNVSFTTIPLHVRGGAILPLRVESANTTAQLRTKGFNLLIAPGSDGSANGSLYLDDGLSIEQSSTTFINFTYASGDFSMTGDYSYPANVSIERITVLNVASAPQSINITGAPESNFTYNAASKAVIINTDIPLTKDVTIQLP</sequence>
<dbReference type="CDD" id="cd06602">
    <property type="entry name" value="GH31_MGAM_SI_GAA"/>
    <property type="match status" value="1"/>
</dbReference>
<dbReference type="SUPFAM" id="SSF51445">
    <property type="entry name" value="(Trans)glycosidases"/>
    <property type="match status" value="1"/>
</dbReference>
<dbReference type="InterPro" id="IPR030458">
    <property type="entry name" value="Glyco_hydro_31_AS"/>
</dbReference>
<comment type="catalytic activity">
    <reaction evidence="1">
        <text>Hydrolysis of terminal, non-reducing beta-D-glucosyl residues with release of beta-D-glucose.</text>
        <dbReference type="EC" id="3.2.1.21"/>
    </reaction>
</comment>
<evidence type="ECO:0000259" key="21">
    <source>
        <dbReference type="Pfam" id="PF21365"/>
    </source>
</evidence>
<dbReference type="PROSITE" id="PS00129">
    <property type="entry name" value="GLYCOSYL_HYDROL_F31_1"/>
    <property type="match status" value="1"/>
</dbReference>
<dbReference type="GO" id="GO:0071555">
    <property type="term" value="P:cell wall organization"/>
    <property type="evidence" value="ECO:0007669"/>
    <property type="project" value="UniProtKB-KW"/>
</dbReference>
<evidence type="ECO:0000256" key="6">
    <source>
        <dbReference type="ARBA" id="ARBA00012744"/>
    </source>
</evidence>
<comment type="function">
    <text evidence="16">Glucosidase involved in the degradation of cellulosic biomass. Has both alpha- and beta-glucosidase activity.</text>
</comment>
<comment type="caution">
    <text evidence="22">The sequence shown here is derived from an EMBL/GenBank/DDBJ whole genome shotgun (WGS) entry which is preliminary data.</text>
</comment>
<protein>
    <recommendedName>
        <fullName evidence="7">Probable alpha/beta-glucosidase agdC</fullName>
        <ecNumber evidence="5">3.2.1.20</ecNumber>
        <ecNumber evidence="6">3.2.1.21</ecNumber>
    </recommendedName>
</protein>
<dbReference type="Gene3D" id="2.60.40.1760">
    <property type="entry name" value="glycosyl hydrolase (family 31)"/>
    <property type="match status" value="1"/>
</dbReference>
<keyword evidence="10 17" id="KW-0378">Hydrolase</keyword>
<dbReference type="InterPro" id="IPR025887">
    <property type="entry name" value="Glyco_hydro_31_N_dom"/>
</dbReference>
<proteinExistence type="inferred from homology"/>
<dbReference type="GO" id="GO:0004558">
    <property type="term" value="F:alpha-1,4-glucosidase activity"/>
    <property type="evidence" value="ECO:0007669"/>
    <property type="project" value="UniProtKB-EC"/>
</dbReference>
<evidence type="ECO:0000256" key="15">
    <source>
        <dbReference type="ARBA" id="ARBA00023326"/>
    </source>
</evidence>
<dbReference type="SUPFAM" id="SSF74650">
    <property type="entry name" value="Galactose mutarotase-like"/>
    <property type="match status" value="1"/>
</dbReference>
<keyword evidence="23" id="KW-1185">Reference proteome</keyword>
<dbReference type="PANTHER" id="PTHR22762">
    <property type="entry name" value="ALPHA-GLUCOSIDASE"/>
    <property type="match status" value="1"/>
</dbReference>
<evidence type="ECO:0000256" key="1">
    <source>
        <dbReference type="ARBA" id="ARBA00000448"/>
    </source>
</evidence>
<evidence type="ECO:0000256" key="3">
    <source>
        <dbReference type="ARBA" id="ARBA00004613"/>
    </source>
</evidence>
<feature type="signal peptide" evidence="18">
    <location>
        <begin position="1"/>
        <end position="18"/>
    </location>
</feature>
<dbReference type="InterPro" id="IPR013780">
    <property type="entry name" value="Glyco_hydro_b"/>
</dbReference>
<evidence type="ECO:0000256" key="17">
    <source>
        <dbReference type="RuleBase" id="RU361185"/>
    </source>
</evidence>
<dbReference type="Gene3D" id="2.60.40.1180">
    <property type="entry name" value="Golgi alpha-mannosidase II"/>
    <property type="match status" value="2"/>
</dbReference>
<dbReference type="GO" id="GO:0008422">
    <property type="term" value="F:beta-glucosidase activity"/>
    <property type="evidence" value="ECO:0007669"/>
    <property type="project" value="UniProtKB-EC"/>
</dbReference>
<evidence type="ECO:0000259" key="19">
    <source>
        <dbReference type="Pfam" id="PF01055"/>
    </source>
</evidence>
<accession>A0AA38X4H6</accession>
<dbReference type="Pfam" id="PF21365">
    <property type="entry name" value="Glyco_hydro_31_3rd"/>
    <property type="match status" value="1"/>
</dbReference>
<dbReference type="InterPro" id="IPR048395">
    <property type="entry name" value="Glyco_hydro_31_C"/>
</dbReference>
<dbReference type="Proteomes" id="UP001172673">
    <property type="component" value="Unassembled WGS sequence"/>
</dbReference>
<evidence type="ECO:0000259" key="20">
    <source>
        <dbReference type="Pfam" id="PF13802"/>
    </source>
</evidence>
<dbReference type="AlphaFoldDB" id="A0AA38X4H6"/>
<evidence type="ECO:0000256" key="2">
    <source>
        <dbReference type="ARBA" id="ARBA00001657"/>
    </source>
</evidence>
<evidence type="ECO:0000256" key="7">
    <source>
        <dbReference type="ARBA" id="ARBA00014002"/>
    </source>
</evidence>